<dbReference type="AlphaFoldDB" id="A0A0J1CSG1"/>
<dbReference type="InterPro" id="IPR011050">
    <property type="entry name" value="Pectin_lyase_fold/virulence"/>
</dbReference>
<organism evidence="2 3">
    <name type="scientific">Caballeronia mineralivorans PML1(12)</name>
    <dbReference type="NCBI Taxonomy" id="908627"/>
    <lineage>
        <taxon>Bacteria</taxon>
        <taxon>Pseudomonadati</taxon>
        <taxon>Pseudomonadota</taxon>
        <taxon>Betaproteobacteria</taxon>
        <taxon>Burkholderiales</taxon>
        <taxon>Burkholderiaceae</taxon>
        <taxon>Caballeronia</taxon>
    </lineage>
</organism>
<evidence type="ECO:0000259" key="1">
    <source>
        <dbReference type="Pfam" id="PF12708"/>
    </source>
</evidence>
<protein>
    <recommendedName>
        <fullName evidence="1">Rhamnogalacturonase A/B/Epimerase-like pectate lyase domain-containing protein</fullName>
    </recommendedName>
</protein>
<dbReference type="PATRIC" id="fig|908627.4.peg.5536"/>
<dbReference type="InterPro" id="IPR024535">
    <property type="entry name" value="RHGA/B-epi-like_pectate_lyase"/>
</dbReference>
<evidence type="ECO:0000313" key="2">
    <source>
        <dbReference type="EMBL" id="KLU23560.1"/>
    </source>
</evidence>
<dbReference type="Pfam" id="PF12708">
    <property type="entry name" value="Pect-lyase_RHGA_epim"/>
    <property type="match status" value="1"/>
</dbReference>
<dbReference type="EMBL" id="AEJF01000144">
    <property type="protein sequence ID" value="KLU23560.1"/>
    <property type="molecule type" value="Genomic_DNA"/>
</dbReference>
<comment type="caution">
    <text evidence="2">The sequence shown here is derived from an EMBL/GenBank/DDBJ whole genome shotgun (WGS) entry which is preliminary data.</text>
</comment>
<accession>A0A0J1CSG1</accession>
<evidence type="ECO:0000313" key="3">
    <source>
        <dbReference type="Proteomes" id="UP000035963"/>
    </source>
</evidence>
<name>A0A0J1CSG1_9BURK</name>
<reference evidence="2 3" key="1">
    <citation type="journal article" date="2015" name="Genome Announc.">
        <title>Draft Genome Sequence of Burkholderia sp. Strain PML1(12), an Ectomycorrhizosphere-Inhabiting Bacterium with Effective Mineral-Weathering Ability.</title>
        <authorList>
            <person name="Uroz S."/>
            <person name="Oger P."/>
        </authorList>
    </citation>
    <scope>NUCLEOTIDE SEQUENCE [LARGE SCALE GENOMIC DNA]</scope>
    <source>
        <strain evidence="3">PML1(12)</strain>
    </source>
</reference>
<sequence length="557" mass="58421">MRSQERQEPSLRPHKQLKDLDLAGTLANDDLIYAAQDGAEKKLSIAQLASYVQAPMAKGISPDAGKLTGTETLPASRGAGLLQTEVGSIAAFAREALAAPGGSSLVGFKSLPASSVVRTVADELNDADINPKRFGAKGNDSADDSAAIQTAIDLLEARGGGVVRFPAGNYRCNVVLKDGVSLVSGSEMFGYLPGRVSGVTLSQAKPGFVVDSPRTLIRGTAVNGINFAGLGASYEGGGVRLRNAKWGAVKRCTANNFADQGFQHIAGFGIVFEDILTTNVLLNRHRTQISGCVETFGTDDFLNRIEANPSLIASDGVVSNDLYICGILVGGANNFLSNCIGEDAERGIYVAPLRGSQHRISLCRGDSNVGHGFYVDGSALWAACFAYFNSSGNVGQYSGFYMSALSRENLLTGCRSQGTSDRLQKYGFEDHVSRSDPYLRNTYTGCSGAYNQSGLFLTQQRGGSGVLAAPQAIRPADGTAVVDITGNSLIVLEGYSAPANIRNFTGGVDGASIRVLGNSQVTIVPGAGIVTSTGKSVVLANHTVYAFTQYGGNWYMG</sequence>
<proteinExistence type="predicted"/>
<feature type="domain" description="Rhamnogalacturonase A/B/Epimerase-like pectate lyase" evidence="1">
    <location>
        <begin position="130"/>
        <end position="176"/>
    </location>
</feature>
<dbReference type="Proteomes" id="UP000035963">
    <property type="component" value="Unassembled WGS sequence"/>
</dbReference>
<keyword evidence="3" id="KW-1185">Reference proteome</keyword>
<dbReference type="Gene3D" id="2.160.20.10">
    <property type="entry name" value="Single-stranded right-handed beta-helix, Pectin lyase-like"/>
    <property type="match status" value="1"/>
</dbReference>
<gene>
    <name evidence="2" type="ORF">EOS_24805</name>
</gene>
<dbReference type="SUPFAM" id="SSF51126">
    <property type="entry name" value="Pectin lyase-like"/>
    <property type="match status" value="1"/>
</dbReference>
<dbReference type="InterPro" id="IPR012334">
    <property type="entry name" value="Pectin_lyas_fold"/>
</dbReference>